<dbReference type="InterPro" id="IPR007318">
    <property type="entry name" value="Phopholipid_MeTrfase"/>
</dbReference>
<keyword evidence="4 5" id="KW-0472">Membrane</keyword>
<evidence type="ECO:0000256" key="5">
    <source>
        <dbReference type="SAM" id="Phobius"/>
    </source>
</evidence>
<evidence type="ECO:0008006" key="8">
    <source>
        <dbReference type="Google" id="ProtNLM"/>
    </source>
</evidence>
<dbReference type="GO" id="GO:0012505">
    <property type="term" value="C:endomembrane system"/>
    <property type="evidence" value="ECO:0007669"/>
    <property type="project" value="UniProtKB-SubCell"/>
</dbReference>
<feature type="transmembrane region" description="Helical" evidence="5">
    <location>
        <begin position="51"/>
        <end position="70"/>
    </location>
</feature>
<accession>A0A2Z4AH50</accession>
<keyword evidence="3 5" id="KW-1133">Transmembrane helix</keyword>
<dbReference type="Gene3D" id="1.20.120.1630">
    <property type="match status" value="1"/>
</dbReference>
<dbReference type="Pfam" id="PF04191">
    <property type="entry name" value="PEMT"/>
    <property type="match status" value="1"/>
</dbReference>
<evidence type="ECO:0000313" key="7">
    <source>
        <dbReference type="Proteomes" id="UP000247465"/>
    </source>
</evidence>
<protein>
    <recommendedName>
        <fullName evidence="8">Isoprenylcysteine carboxylmethyltransferase family protein</fullName>
    </recommendedName>
</protein>
<evidence type="ECO:0000313" key="6">
    <source>
        <dbReference type="EMBL" id="AWT60496.1"/>
    </source>
</evidence>
<dbReference type="Proteomes" id="UP000247465">
    <property type="component" value="Chromosome"/>
</dbReference>
<evidence type="ECO:0000256" key="3">
    <source>
        <dbReference type="ARBA" id="ARBA00022989"/>
    </source>
</evidence>
<dbReference type="KEGG" id="mtar:DF168_01710"/>
<keyword evidence="2 5" id="KW-0812">Transmembrane</keyword>
<reference evidence="6 7" key="1">
    <citation type="submission" date="2018-06" db="EMBL/GenBank/DDBJ databases">
        <title>Draft Genome Sequence of a Novel Marine Bacterium Related to the Verrucomicrobia.</title>
        <authorList>
            <person name="Vosseberg J."/>
            <person name="Martijn J."/>
            <person name="Ettema T.J.G."/>
        </authorList>
    </citation>
    <scope>NUCLEOTIDE SEQUENCE [LARGE SCALE GENOMIC DNA]</scope>
    <source>
        <strain evidence="6">TARA_B100001123</strain>
    </source>
</reference>
<evidence type="ECO:0000256" key="4">
    <source>
        <dbReference type="ARBA" id="ARBA00023136"/>
    </source>
</evidence>
<feature type="transmembrane region" description="Helical" evidence="5">
    <location>
        <begin position="20"/>
        <end position="39"/>
    </location>
</feature>
<proteinExistence type="predicted"/>
<sequence length="163" mass="18116">MATFDQNERNGSTDCADVAFRPPVLLAVFIAVGFVGRLVIPLPFLPQGVSLFAGIFVVTSSIAIFLWAALTLVKAGKLISDNGPADSIITDGPFRRSRNPICLSMIYLQIGIGFWVNSLWFVGLAIISAGLLTWGVIQREERYLEKKFGEEYIEYKSRVRRWG</sequence>
<dbReference type="EMBL" id="CP029803">
    <property type="protein sequence ID" value="AWT60496.1"/>
    <property type="molecule type" value="Genomic_DNA"/>
</dbReference>
<comment type="subcellular location">
    <subcellularLocation>
        <location evidence="1">Endomembrane system</location>
        <topology evidence="1">Multi-pass membrane protein</topology>
    </subcellularLocation>
</comment>
<evidence type="ECO:0000256" key="1">
    <source>
        <dbReference type="ARBA" id="ARBA00004127"/>
    </source>
</evidence>
<evidence type="ECO:0000256" key="2">
    <source>
        <dbReference type="ARBA" id="ARBA00022692"/>
    </source>
</evidence>
<name>A0A2Z4AH50_9BACT</name>
<dbReference type="AlphaFoldDB" id="A0A2Z4AH50"/>
<feature type="transmembrane region" description="Helical" evidence="5">
    <location>
        <begin position="114"/>
        <end position="137"/>
    </location>
</feature>
<gene>
    <name evidence="6" type="ORF">DF168_01710</name>
</gene>
<organism evidence="6 7">
    <name type="scientific">Candidatus Moanibacter tarae</name>
    <dbReference type="NCBI Taxonomy" id="2200854"/>
    <lineage>
        <taxon>Bacteria</taxon>
        <taxon>Pseudomonadati</taxon>
        <taxon>Verrucomicrobiota</taxon>
        <taxon>Opitutia</taxon>
        <taxon>Puniceicoccales</taxon>
        <taxon>Puniceicoccales incertae sedis</taxon>
        <taxon>Candidatus Moanibacter</taxon>
    </lineage>
</organism>